<dbReference type="InterPro" id="IPR043141">
    <property type="entry name" value="Ribosomal_uL10-like_sf"/>
</dbReference>
<dbReference type="Pfam" id="PF17777">
    <property type="entry name" value="RL10P_insert"/>
    <property type="match status" value="1"/>
</dbReference>
<comment type="similarity">
    <text evidence="1">Belongs to the universal ribosomal protein uL10 family.</text>
</comment>
<dbReference type="InterPro" id="IPR040637">
    <property type="entry name" value="Ribosomal_uL10-like_insert"/>
</dbReference>
<gene>
    <name evidence="3" type="ORF">PRCDC_1366500</name>
    <name evidence="4" type="ORF">PRG01_1370000</name>
</gene>
<dbReference type="PANTHER" id="PTHR45841">
    <property type="entry name" value="MRNA TURNOVER PROTEIN 4 MRTO4"/>
    <property type="match status" value="1"/>
</dbReference>
<dbReference type="OrthoDB" id="10262308at2759"/>
<reference evidence="4 6" key="3">
    <citation type="submission" date="2016-09" db="EMBL/GenBank/DDBJ databases">
        <authorList>
            <consortium name="Pathogen Informatics"/>
        </authorList>
    </citation>
    <scope>NUCLEOTIDE SEQUENCE [LARGE SCALE GENOMIC DNA]</scope>
</reference>
<feature type="domain" description="Large ribosomal subunit protein uL10-like insertion" evidence="2">
    <location>
        <begin position="130"/>
        <end position="198"/>
    </location>
</feature>
<sequence>MPKSKRNVKISLTKVKKKVNKKEMKDLKLLEIKKMIQIPNVYVYVLDIRTYSNNNLKVAIEHFKPNGKFFIGKNKLMKLALGINENNEVKPNMSKISELLIGNRILLITKDGPLSVLKFFNEFQPEEYIKHGNISPQDITLKCGEVLNVPVSMQKDLQKRKLNFDIVDQKIILKENKVLAEKDKLISLENSKILRMLNMKIAFFDIAVLGYWYLDKFVSLMN</sequence>
<dbReference type="Pfam" id="PF00466">
    <property type="entry name" value="Ribosomal_L10"/>
    <property type="match status" value="1"/>
</dbReference>
<dbReference type="Gene3D" id="3.30.70.1730">
    <property type="match status" value="1"/>
</dbReference>
<evidence type="ECO:0000313" key="6">
    <source>
        <dbReference type="Proteomes" id="UP000240500"/>
    </source>
</evidence>
<dbReference type="Proteomes" id="UP000240500">
    <property type="component" value="Chromosome 13"/>
</dbReference>
<reference evidence="3" key="1">
    <citation type="submission" date="2014-01" db="EMBL/GenBank/DDBJ databases">
        <authorList>
            <person name="Aslett M."/>
        </authorList>
    </citation>
    <scope>NUCLEOTIDE SEQUENCE</scope>
    <source>
        <strain evidence="3">CDC</strain>
    </source>
</reference>
<dbReference type="Proteomes" id="UP000027581">
    <property type="component" value="Unassembled WGS sequence"/>
</dbReference>
<dbReference type="AlphaFoldDB" id="A0A060RYS9"/>
<dbReference type="EMBL" id="HG810774">
    <property type="protein sequence ID" value="CDO66455.1"/>
    <property type="molecule type" value="Genomic_DNA"/>
</dbReference>
<dbReference type="SUPFAM" id="SSF160369">
    <property type="entry name" value="Ribosomal protein L10-like"/>
    <property type="match status" value="1"/>
</dbReference>
<dbReference type="GO" id="GO:0006364">
    <property type="term" value="P:rRNA processing"/>
    <property type="evidence" value="ECO:0007669"/>
    <property type="project" value="TreeGrafter"/>
</dbReference>
<dbReference type="PANTHER" id="PTHR45841:SF1">
    <property type="entry name" value="MRNA TURNOVER PROTEIN 4 HOMOLOG"/>
    <property type="match status" value="1"/>
</dbReference>
<dbReference type="Gene3D" id="3.90.105.20">
    <property type="match status" value="1"/>
</dbReference>
<dbReference type="EMBL" id="LT969576">
    <property type="protein sequence ID" value="SOV82301.1"/>
    <property type="molecule type" value="Genomic_DNA"/>
</dbReference>
<evidence type="ECO:0000256" key="1">
    <source>
        <dbReference type="ARBA" id="ARBA00008889"/>
    </source>
</evidence>
<evidence type="ECO:0000259" key="2">
    <source>
        <dbReference type="Pfam" id="PF17777"/>
    </source>
</evidence>
<dbReference type="InterPro" id="IPR043164">
    <property type="entry name" value="Ribosomal_uL10-like_insert_sf"/>
</dbReference>
<dbReference type="VEuPathDB" id="PlasmoDB:PRG01_1370000"/>
<evidence type="ECO:0000313" key="5">
    <source>
        <dbReference type="Proteomes" id="UP000027581"/>
    </source>
</evidence>
<reference evidence="3" key="2">
    <citation type="submission" date="2014-05" db="EMBL/GenBank/DDBJ databases">
        <title>The genome sequences of chimpanzee malaria parasites reveal the path to human adaptation.</title>
        <authorList>
            <person name="Otto T.D."/>
            <person name="Rayner J.C."/>
            <person name="Boehme U."/>
            <person name="Pain A."/>
            <person name="Spottiswoode N."/>
            <person name="Sanders M."/>
            <person name="Quail M."/>
            <person name="Ollomo B."/>
            <person name="Renaud F."/>
            <person name="Thomas A.W."/>
            <person name="Prugnolle F."/>
            <person name="Conway D.J."/>
            <person name="Newbold C."/>
            <person name="Berriman M."/>
        </authorList>
    </citation>
    <scope>NUCLEOTIDE SEQUENCE [LARGE SCALE GENOMIC DNA]</scope>
    <source>
        <strain evidence="3">CDC</strain>
    </source>
</reference>
<dbReference type="GO" id="GO:0000956">
    <property type="term" value="P:nuclear-transcribed mRNA catabolic process"/>
    <property type="evidence" value="ECO:0007669"/>
    <property type="project" value="TreeGrafter"/>
</dbReference>
<evidence type="ECO:0000313" key="4">
    <source>
        <dbReference type="EMBL" id="SOV82301.1"/>
    </source>
</evidence>
<dbReference type="VEuPathDB" id="PlasmoDB:PRCDC_1366500"/>
<keyword evidence="5" id="KW-1185">Reference proteome</keyword>
<proteinExistence type="inferred from homology"/>
<dbReference type="InterPro" id="IPR051742">
    <property type="entry name" value="Ribosome_Assembly_uL10"/>
</dbReference>
<dbReference type="InterPro" id="IPR001790">
    <property type="entry name" value="Ribosomal_uL10"/>
</dbReference>
<protein>
    <submittedName>
        <fullName evidence="3">Ribosome biogenesis protein MRT4, putative</fullName>
    </submittedName>
</protein>
<organism evidence="3 5">
    <name type="scientific">Plasmodium reichenowi</name>
    <dbReference type="NCBI Taxonomy" id="5854"/>
    <lineage>
        <taxon>Eukaryota</taxon>
        <taxon>Sar</taxon>
        <taxon>Alveolata</taxon>
        <taxon>Apicomplexa</taxon>
        <taxon>Aconoidasida</taxon>
        <taxon>Haemosporida</taxon>
        <taxon>Plasmodiidae</taxon>
        <taxon>Plasmodium</taxon>
        <taxon>Plasmodium (Laverania)</taxon>
    </lineage>
</organism>
<dbReference type="GO" id="GO:0030687">
    <property type="term" value="C:preribosome, large subunit precursor"/>
    <property type="evidence" value="ECO:0007669"/>
    <property type="project" value="TreeGrafter"/>
</dbReference>
<dbReference type="GO" id="GO:0005730">
    <property type="term" value="C:nucleolus"/>
    <property type="evidence" value="ECO:0007669"/>
    <property type="project" value="TreeGrafter"/>
</dbReference>
<evidence type="ECO:0000313" key="3">
    <source>
        <dbReference type="EMBL" id="CDO66455.1"/>
    </source>
</evidence>
<accession>A0A060RYS9</accession>
<dbReference type="GO" id="GO:0003723">
    <property type="term" value="F:RNA binding"/>
    <property type="evidence" value="ECO:0007669"/>
    <property type="project" value="TreeGrafter"/>
</dbReference>
<dbReference type="GO" id="GO:0042273">
    <property type="term" value="P:ribosomal large subunit biogenesis"/>
    <property type="evidence" value="ECO:0007669"/>
    <property type="project" value="TreeGrafter"/>
</dbReference>
<name>A0A060RYS9_PLARE</name>